<evidence type="ECO:0000313" key="6">
    <source>
        <dbReference type="Proteomes" id="UP001457282"/>
    </source>
</evidence>
<dbReference type="FunFam" id="1.10.238.10:FF:000003">
    <property type="entry name" value="Calmodulin A"/>
    <property type="match status" value="1"/>
</dbReference>
<feature type="domain" description="EF-hand" evidence="4">
    <location>
        <begin position="166"/>
        <end position="196"/>
    </location>
</feature>
<dbReference type="InterPro" id="IPR050145">
    <property type="entry name" value="Centrin_CML-like"/>
</dbReference>
<accession>A0AAW1YJE3</accession>
<dbReference type="AlphaFoldDB" id="A0AAW1YJE3"/>
<dbReference type="Gene3D" id="1.10.238.10">
    <property type="entry name" value="EF-hand"/>
    <property type="match status" value="2"/>
</dbReference>
<feature type="domain" description="EF-hand" evidence="4">
    <location>
        <begin position="61"/>
        <end position="96"/>
    </location>
</feature>
<evidence type="ECO:0000256" key="3">
    <source>
        <dbReference type="SAM" id="MobiDB-lite"/>
    </source>
</evidence>
<evidence type="ECO:0000313" key="5">
    <source>
        <dbReference type="EMBL" id="KAK9948713.1"/>
    </source>
</evidence>
<reference evidence="5 6" key="1">
    <citation type="journal article" date="2023" name="G3 (Bethesda)">
        <title>A chromosome-length genome assembly and annotation of blackberry (Rubus argutus, cv. 'Hillquist').</title>
        <authorList>
            <person name="Bruna T."/>
            <person name="Aryal R."/>
            <person name="Dudchenko O."/>
            <person name="Sargent D.J."/>
            <person name="Mead D."/>
            <person name="Buti M."/>
            <person name="Cavallini A."/>
            <person name="Hytonen T."/>
            <person name="Andres J."/>
            <person name="Pham M."/>
            <person name="Weisz D."/>
            <person name="Mascagni F."/>
            <person name="Usai G."/>
            <person name="Natali L."/>
            <person name="Bassil N."/>
            <person name="Fernandez G.E."/>
            <person name="Lomsadze A."/>
            <person name="Armour M."/>
            <person name="Olukolu B."/>
            <person name="Poorten T."/>
            <person name="Britton C."/>
            <person name="Davik J."/>
            <person name="Ashrafi H."/>
            <person name="Aiden E.L."/>
            <person name="Borodovsky M."/>
            <person name="Worthington M."/>
        </authorList>
    </citation>
    <scope>NUCLEOTIDE SEQUENCE [LARGE SCALE GENOMIC DNA]</scope>
    <source>
        <strain evidence="5">PI 553951</strain>
    </source>
</reference>
<feature type="domain" description="EF-hand" evidence="4">
    <location>
        <begin position="97"/>
        <end position="132"/>
    </location>
</feature>
<dbReference type="InterPro" id="IPR018247">
    <property type="entry name" value="EF_Hand_1_Ca_BS"/>
</dbReference>
<dbReference type="SUPFAM" id="SSF47473">
    <property type="entry name" value="EF-hand"/>
    <property type="match status" value="1"/>
</dbReference>
<evidence type="ECO:0000256" key="2">
    <source>
        <dbReference type="ARBA" id="ARBA00022837"/>
    </source>
</evidence>
<dbReference type="InterPro" id="IPR002048">
    <property type="entry name" value="EF_hand_dom"/>
</dbReference>
<dbReference type="Pfam" id="PF13499">
    <property type="entry name" value="EF-hand_7"/>
    <property type="match status" value="2"/>
</dbReference>
<dbReference type="SMART" id="SM00054">
    <property type="entry name" value="EFh"/>
    <property type="match status" value="3"/>
</dbReference>
<dbReference type="InterPro" id="IPR011992">
    <property type="entry name" value="EF-hand-dom_pair"/>
</dbReference>
<keyword evidence="6" id="KW-1185">Reference proteome</keyword>
<dbReference type="EMBL" id="JBEDUW010000001">
    <property type="protein sequence ID" value="KAK9948713.1"/>
    <property type="molecule type" value="Genomic_DNA"/>
</dbReference>
<protein>
    <recommendedName>
        <fullName evidence="4">EF-hand domain-containing protein</fullName>
    </recommendedName>
</protein>
<name>A0AAW1YJE3_RUBAR</name>
<feature type="region of interest" description="Disordered" evidence="3">
    <location>
        <begin position="27"/>
        <end position="58"/>
    </location>
</feature>
<keyword evidence="2" id="KW-0106">Calcium</keyword>
<keyword evidence="1" id="KW-0677">Repeat</keyword>
<dbReference type="PANTHER" id="PTHR23050">
    <property type="entry name" value="CALCIUM BINDING PROTEIN"/>
    <property type="match status" value="1"/>
</dbReference>
<comment type="caution">
    <text evidence="5">The sequence shown here is derived from an EMBL/GenBank/DDBJ whole genome shotgun (WGS) entry which is preliminary data.</text>
</comment>
<organism evidence="5 6">
    <name type="scientific">Rubus argutus</name>
    <name type="common">Southern blackberry</name>
    <dbReference type="NCBI Taxonomy" id="59490"/>
    <lineage>
        <taxon>Eukaryota</taxon>
        <taxon>Viridiplantae</taxon>
        <taxon>Streptophyta</taxon>
        <taxon>Embryophyta</taxon>
        <taxon>Tracheophyta</taxon>
        <taxon>Spermatophyta</taxon>
        <taxon>Magnoliopsida</taxon>
        <taxon>eudicotyledons</taxon>
        <taxon>Gunneridae</taxon>
        <taxon>Pentapetalae</taxon>
        <taxon>rosids</taxon>
        <taxon>fabids</taxon>
        <taxon>Rosales</taxon>
        <taxon>Rosaceae</taxon>
        <taxon>Rosoideae</taxon>
        <taxon>Rosoideae incertae sedis</taxon>
        <taxon>Rubus</taxon>
    </lineage>
</organism>
<evidence type="ECO:0000259" key="4">
    <source>
        <dbReference type="PROSITE" id="PS50222"/>
    </source>
</evidence>
<gene>
    <name evidence="5" type="ORF">M0R45_004278</name>
</gene>
<dbReference type="PROSITE" id="PS50222">
    <property type="entry name" value="EF_HAND_2"/>
    <property type="match status" value="3"/>
</dbReference>
<proteinExistence type="predicted"/>
<sequence>MAATADNNIQRNSKSSKWFASKSLKRLSFPRRRSSSSSKSTSSPSTSPTSPISLLTPRHTNREDEFREVFRYFDGDGDGKISATELRAYFGSIGEHMSYEEAEAVINELDSDGDSQLNFEDFLQLMKRGGGEDEDLKRAFEMFELEKGFITPRSLQRMFCRLGDTKSYEECATMIQVYDTDGNGVLDFNEFHRMMA</sequence>
<dbReference type="CDD" id="cd00051">
    <property type="entry name" value="EFh"/>
    <property type="match status" value="2"/>
</dbReference>
<feature type="compositionally biased region" description="Low complexity" evidence="3">
    <location>
        <begin position="35"/>
        <end position="58"/>
    </location>
</feature>
<dbReference type="PROSITE" id="PS00018">
    <property type="entry name" value="EF_HAND_1"/>
    <property type="match status" value="2"/>
</dbReference>
<dbReference type="GO" id="GO:0005509">
    <property type="term" value="F:calcium ion binding"/>
    <property type="evidence" value="ECO:0007669"/>
    <property type="project" value="InterPro"/>
</dbReference>
<dbReference type="Proteomes" id="UP001457282">
    <property type="component" value="Unassembled WGS sequence"/>
</dbReference>
<evidence type="ECO:0000256" key="1">
    <source>
        <dbReference type="ARBA" id="ARBA00022737"/>
    </source>
</evidence>